<evidence type="ECO:0008006" key="5">
    <source>
        <dbReference type="Google" id="ProtNLM"/>
    </source>
</evidence>
<reference evidence="3 4" key="1">
    <citation type="submission" date="2017-04" db="EMBL/GenBank/DDBJ databases">
        <title>Genome Sequence of the Model Brown-Rot Fungus Postia placenta SB12.</title>
        <authorList>
            <consortium name="DOE Joint Genome Institute"/>
            <person name="Gaskell J."/>
            <person name="Kersten P."/>
            <person name="Larrondo L.F."/>
            <person name="Canessa P."/>
            <person name="Martinez D."/>
            <person name="Hibbett D."/>
            <person name="Schmoll M."/>
            <person name="Kubicek C.P."/>
            <person name="Martinez A.T."/>
            <person name="Yadav J."/>
            <person name="Master E."/>
            <person name="Magnuson J.K."/>
            <person name="James T."/>
            <person name="Yaver D."/>
            <person name="Berka R."/>
            <person name="Labutti K."/>
            <person name="Lipzen A."/>
            <person name="Aerts A."/>
            <person name="Barry K."/>
            <person name="Henrissat B."/>
            <person name="Blanchette R."/>
            <person name="Grigoriev I."/>
            <person name="Cullen D."/>
        </authorList>
    </citation>
    <scope>NUCLEOTIDE SEQUENCE [LARGE SCALE GENOMIC DNA]</scope>
    <source>
        <strain evidence="3 4">MAD-698-R-SB12</strain>
    </source>
</reference>
<proteinExistence type="inferred from homology"/>
<dbReference type="GO" id="GO:0005777">
    <property type="term" value="C:peroxisome"/>
    <property type="evidence" value="ECO:0007669"/>
    <property type="project" value="TreeGrafter"/>
</dbReference>
<dbReference type="InterPro" id="IPR029045">
    <property type="entry name" value="ClpP/crotonase-like_dom_sf"/>
</dbReference>
<dbReference type="STRING" id="670580.A0A1X6MNS4"/>
<comment type="similarity">
    <text evidence="1 2">Belongs to the enoyl-CoA hydratase/isomerase family.</text>
</comment>
<dbReference type="OrthoDB" id="1696280at2759"/>
<gene>
    <name evidence="3" type="ORF">POSPLADRAFT_1156371</name>
</gene>
<dbReference type="AlphaFoldDB" id="A0A1X6MNS4"/>
<dbReference type="Pfam" id="PF00378">
    <property type="entry name" value="ECH_1"/>
    <property type="match status" value="1"/>
</dbReference>
<accession>A0A1X6MNS4</accession>
<dbReference type="PROSITE" id="PS00166">
    <property type="entry name" value="ENOYL_COA_HYDRATASE"/>
    <property type="match status" value="1"/>
</dbReference>
<sequence>MSYPIRLPSDGPLVTVTHPTPIIWLLELHNGLDNRLTETLLAKALLPALDAVERAWRESWRAAQSAKDPEGGRGALIIVGNRAQNRFFSNGLDYDNTMNTPYSTTNFMPLVFCPVMRKLLTFPIPTIAALNGHVFAAALILSLCCDYRIMTDGSIRRAWMCMNEIHFGAAIPVAFTAVIRAKVSDTHAQQAITLEGRRFSPQEAHEVGLIDDIVKGDTEAVVARAQEVAEGKAAFARSGAYGVIKVELYRDVWEAGLRDLILPSVGADDAAAKARL</sequence>
<dbReference type="InterPro" id="IPR001753">
    <property type="entry name" value="Enoyl-CoA_hydra/iso"/>
</dbReference>
<evidence type="ECO:0000256" key="2">
    <source>
        <dbReference type="RuleBase" id="RU003707"/>
    </source>
</evidence>
<name>A0A1X6MNS4_9APHY</name>
<keyword evidence="4" id="KW-1185">Reference proteome</keyword>
<evidence type="ECO:0000313" key="4">
    <source>
        <dbReference type="Proteomes" id="UP000194127"/>
    </source>
</evidence>
<dbReference type="GO" id="GO:0004165">
    <property type="term" value="F:delta(3)-delta(2)-enoyl-CoA isomerase activity"/>
    <property type="evidence" value="ECO:0007669"/>
    <property type="project" value="TreeGrafter"/>
</dbReference>
<evidence type="ECO:0000256" key="1">
    <source>
        <dbReference type="ARBA" id="ARBA00005254"/>
    </source>
</evidence>
<dbReference type="RefSeq" id="XP_024334636.1">
    <property type="nucleotide sequence ID" value="XM_024487065.1"/>
</dbReference>
<dbReference type="InterPro" id="IPR018376">
    <property type="entry name" value="Enoyl-CoA_hyd/isom_CS"/>
</dbReference>
<organism evidence="3 4">
    <name type="scientific">Postia placenta MAD-698-R-SB12</name>
    <dbReference type="NCBI Taxonomy" id="670580"/>
    <lineage>
        <taxon>Eukaryota</taxon>
        <taxon>Fungi</taxon>
        <taxon>Dikarya</taxon>
        <taxon>Basidiomycota</taxon>
        <taxon>Agaricomycotina</taxon>
        <taxon>Agaricomycetes</taxon>
        <taxon>Polyporales</taxon>
        <taxon>Adustoporiaceae</taxon>
        <taxon>Rhodonia</taxon>
    </lineage>
</organism>
<dbReference type="GeneID" id="36332014"/>
<dbReference type="GO" id="GO:0006635">
    <property type="term" value="P:fatty acid beta-oxidation"/>
    <property type="evidence" value="ECO:0007669"/>
    <property type="project" value="TreeGrafter"/>
</dbReference>
<dbReference type="Gene3D" id="3.90.226.10">
    <property type="entry name" value="2-enoyl-CoA Hydratase, Chain A, domain 1"/>
    <property type="match status" value="1"/>
</dbReference>
<evidence type="ECO:0000313" key="3">
    <source>
        <dbReference type="EMBL" id="OSX57842.1"/>
    </source>
</evidence>
<dbReference type="EMBL" id="KZ110607">
    <property type="protein sequence ID" value="OSX57842.1"/>
    <property type="molecule type" value="Genomic_DNA"/>
</dbReference>
<dbReference type="SUPFAM" id="SSF52096">
    <property type="entry name" value="ClpP/crotonase"/>
    <property type="match status" value="1"/>
</dbReference>
<dbReference type="CDD" id="cd06558">
    <property type="entry name" value="crotonase-like"/>
    <property type="match status" value="1"/>
</dbReference>
<dbReference type="PANTHER" id="PTHR11941:SF75">
    <property type="entry name" value="ENOYL-COA HYDRATASE_ISOMERASE FAMILY PROTEIN"/>
    <property type="match status" value="1"/>
</dbReference>
<dbReference type="PANTHER" id="PTHR11941">
    <property type="entry name" value="ENOYL-COA HYDRATASE-RELATED"/>
    <property type="match status" value="1"/>
</dbReference>
<dbReference type="Proteomes" id="UP000194127">
    <property type="component" value="Unassembled WGS sequence"/>
</dbReference>
<protein>
    <recommendedName>
        <fullName evidence="5">Enoyl-CoA hydratase</fullName>
    </recommendedName>
</protein>